<protein>
    <submittedName>
        <fullName evidence="7">FAD/NAD(P)-binding domain-containing protein</fullName>
    </submittedName>
</protein>
<evidence type="ECO:0000256" key="4">
    <source>
        <dbReference type="ARBA" id="ARBA00022827"/>
    </source>
</evidence>
<evidence type="ECO:0000313" key="7">
    <source>
        <dbReference type="EMBL" id="KAK8850995.1"/>
    </source>
</evidence>
<keyword evidence="3" id="KW-0285">Flavoprotein</keyword>
<dbReference type="PANTHER" id="PTHR42784:SF1">
    <property type="entry name" value="PYRANOSE 2-OXIDASE"/>
    <property type="match status" value="1"/>
</dbReference>
<accession>A0ABR2HPH5</accession>
<dbReference type="SUPFAM" id="SSF51905">
    <property type="entry name" value="FAD/NAD(P)-binding domain"/>
    <property type="match status" value="1"/>
</dbReference>
<dbReference type="PANTHER" id="PTHR42784">
    <property type="entry name" value="PYRANOSE 2-OXIDASE"/>
    <property type="match status" value="1"/>
</dbReference>
<keyword evidence="4" id="KW-0274">FAD</keyword>
<evidence type="ECO:0000259" key="6">
    <source>
        <dbReference type="Pfam" id="PF05199"/>
    </source>
</evidence>
<dbReference type="InterPro" id="IPR007867">
    <property type="entry name" value="GMC_OxRtase_C"/>
</dbReference>
<dbReference type="Pfam" id="PF05199">
    <property type="entry name" value="GMC_oxred_C"/>
    <property type="match status" value="1"/>
</dbReference>
<sequence>MASTMATRWGFPGPGFQEPRPEEIISDSIFMSSQNWHELENFNDYDYVVVGTGCTALAFVHEVLRNDPEKKVICLERGAFLLPTYFQNLSVPFRGLIGGDAETYPWTLSEKTHQSQLGYCHGYYPFFGGRSLFWSGWCPQPQAQALRDFPPAMHRAAADPRFWSQAREVLNVISTAEMEDPAFGALQAQLTNRLAHPLSDIPSLATSEPAMLAGGHRHKKAKTGFSKFCAAESLLSLVDQRHSAAHANEAPLRIGLNCTVKKIVMDGEEAVGVETSRGFFGLRGNRSKLVLCAGAVPNTTMLMNSIPRIRETAGKRLTGHFLSHISARVPVHVDASPWSQNRSNSLEIAAQCLLGYHPVTKRQYQIQVTAVHCPSPEKDLEELARKCPDYSASAQVNQLRGSENHVLFLCAAIGEFSERNEQCWIRAEDGDLDQTTNIRLQYLCNDEDEELWSFMEEATFQVVEKLAGVEGPKEYWDKFSQTWSTQKPTKHHMRIKGVVHEASSTFMGPEAEGGSVDDMYRPYGAKNVYVTGAGLFPTAGAWNPTLPMCGFAQDLARQLQTT</sequence>
<evidence type="ECO:0000256" key="2">
    <source>
        <dbReference type="ARBA" id="ARBA00010790"/>
    </source>
</evidence>
<evidence type="ECO:0000256" key="1">
    <source>
        <dbReference type="ARBA" id="ARBA00001974"/>
    </source>
</evidence>
<name>A0ABR2HPH5_9PEZI</name>
<evidence type="ECO:0000313" key="8">
    <source>
        <dbReference type="Proteomes" id="UP001390339"/>
    </source>
</evidence>
<keyword evidence="8" id="KW-1185">Reference proteome</keyword>
<dbReference type="EMBL" id="JAPCWZ010000009">
    <property type="protein sequence ID" value="KAK8850995.1"/>
    <property type="molecule type" value="Genomic_DNA"/>
</dbReference>
<gene>
    <name evidence="7" type="ORF">PGQ11_013474</name>
</gene>
<dbReference type="Gene3D" id="3.50.50.60">
    <property type="entry name" value="FAD/NAD(P)-binding domain"/>
    <property type="match status" value="2"/>
</dbReference>
<evidence type="ECO:0000256" key="3">
    <source>
        <dbReference type="ARBA" id="ARBA00022630"/>
    </source>
</evidence>
<reference evidence="7 8" key="1">
    <citation type="journal article" date="2024" name="IMA Fungus">
        <title>Apiospora arundinis, a panoply of carbohydrate-active enzymes and secondary metabolites.</title>
        <authorList>
            <person name="Sorensen T."/>
            <person name="Petersen C."/>
            <person name="Muurmann A.T."/>
            <person name="Christiansen J.V."/>
            <person name="Brundto M.L."/>
            <person name="Overgaard C.K."/>
            <person name="Boysen A.T."/>
            <person name="Wollenberg R.D."/>
            <person name="Larsen T.O."/>
            <person name="Sorensen J.L."/>
            <person name="Nielsen K.L."/>
            <person name="Sondergaard T.E."/>
        </authorList>
    </citation>
    <scope>NUCLEOTIDE SEQUENCE [LARGE SCALE GENOMIC DNA]</scope>
    <source>
        <strain evidence="7 8">AAU 773</strain>
    </source>
</reference>
<comment type="cofactor">
    <cofactor evidence="1">
        <name>FAD</name>
        <dbReference type="ChEBI" id="CHEBI:57692"/>
    </cofactor>
</comment>
<dbReference type="InterPro" id="IPR036188">
    <property type="entry name" value="FAD/NAD-bd_sf"/>
</dbReference>
<proteinExistence type="inferred from homology"/>
<evidence type="ECO:0000256" key="5">
    <source>
        <dbReference type="ARBA" id="ARBA00023002"/>
    </source>
</evidence>
<comment type="caution">
    <text evidence="7">The sequence shown here is derived from an EMBL/GenBank/DDBJ whole genome shotgun (WGS) entry which is preliminary data.</text>
</comment>
<keyword evidence="5" id="KW-0560">Oxidoreductase</keyword>
<organism evidence="7 8">
    <name type="scientific">Apiospora arundinis</name>
    <dbReference type="NCBI Taxonomy" id="335852"/>
    <lineage>
        <taxon>Eukaryota</taxon>
        <taxon>Fungi</taxon>
        <taxon>Dikarya</taxon>
        <taxon>Ascomycota</taxon>
        <taxon>Pezizomycotina</taxon>
        <taxon>Sordariomycetes</taxon>
        <taxon>Xylariomycetidae</taxon>
        <taxon>Amphisphaeriales</taxon>
        <taxon>Apiosporaceae</taxon>
        <taxon>Apiospora</taxon>
    </lineage>
</organism>
<dbReference type="Proteomes" id="UP001390339">
    <property type="component" value="Unassembled WGS sequence"/>
</dbReference>
<comment type="similarity">
    <text evidence="2">Belongs to the GMC oxidoreductase family.</text>
</comment>
<dbReference type="InterPro" id="IPR051473">
    <property type="entry name" value="P2Ox-like"/>
</dbReference>
<feature type="domain" description="Glucose-methanol-choline oxidoreductase C-terminal" evidence="6">
    <location>
        <begin position="425"/>
        <end position="552"/>
    </location>
</feature>